<gene>
    <name evidence="7" type="ORF">DP107_10640</name>
</gene>
<dbReference type="Pfam" id="PF05199">
    <property type="entry name" value="GMC_oxred_C"/>
    <property type="match status" value="1"/>
</dbReference>
<evidence type="ECO:0000256" key="3">
    <source>
        <dbReference type="ARBA" id="ARBA00022630"/>
    </source>
</evidence>
<dbReference type="OrthoDB" id="212451at2157"/>
<dbReference type="Pfam" id="PF00732">
    <property type="entry name" value="GMC_oxred_N"/>
    <property type="match status" value="1"/>
</dbReference>
<protein>
    <submittedName>
        <fullName evidence="7">Choline dehydrogenase</fullName>
    </submittedName>
</protein>
<dbReference type="Gene3D" id="3.50.50.60">
    <property type="entry name" value="FAD/NAD(P)-binding domain"/>
    <property type="match status" value="1"/>
</dbReference>
<dbReference type="InterPro" id="IPR007867">
    <property type="entry name" value="GMC_OxRtase_C"/>
</dbReference>
<dbReference type="EMBL" id="QMDX01000005">
    <property type="protein sequence ID" value="TSD14085.1"/>
    <property type="molecule type" value="Genomic_DNA"/>
</dbReference>
<reference evidence="7 8" key="1">
    <citation type="submission" date="2018-06" db="EMBL/GenBank/DDBJ databases">
        <title>Natronomonas sp. F16-60 a new haloarchaeon isolated from a solar saltern of Isla Cristina, Huelva, Spain.</title>
        <authorList>
            <person name="Duran-Viseras A."/>
            <person name="Sanchez-Porro C."/>
            <person name="Ventosa A."/>
        </authorList>
    </citation>
    <scope>NUCLEOTIDE SEQUENCE [LARGE SCALE GENOMIC DNA]</scope>
    <source>
        <strain evidence="7 8">F16-60</strain>
    </source>
</reference>
<dbReference type="Proteomes" id="UP000319894">
    <property type="component" value="Unassembled WGS sequence"/>
</dbReference>
<dbReference type="PANTHER" id="PTHR11552">
    <property type="entry name" value="GLUCOSE-METHANOL-CHOLINE GMC OXIDOREDUCTASE"/>
    <property type="match status" value="1"/>
</dbReference>
<dbReference type="GO" id="GO:0019285">
    <property type="term" value="P:glycine betaine biosynthetic process from choline"/>
    <property type="evidence" value="ECO:0007669"/>
    <property type="project" value="TreeGrafter"/>
</dbReference>
<evidence type="ECO:0000256" key="1">
    <source>
        <dbReference type="ARBA" id="ARBA00001974"/>
    </source>
</evidence>
<dbReference type="InterPro" id="IPR000172">
    <property type="entry name" value="GMC_OxRdtase_N"/>
</dbReference>
<evidence type="ECO:0000259" key="5">
    <source>
        <dbReference type="PROSITE" id="PS00623"/>
    </source>
</evidence>
<dbReference type="PROSITE" id="PS00623">
    <property type="entry name" value="GMC_OXRED_1"/>
    <property type="match status" value="1"/>
</dbReference>
<dbReference type="GO" id="GO:0050660">
    <property type="term" value="F:flavin adenine dinucleotide binding"/>
    <property type="evidence" value="ECO:0007669"/>
    <property type="project" value="InterPro"/>
</dbReference>
<proteinExistence type="inferred from homology"/>
<dbReference type="GO" id="GO:0016020">
    <property type="term" value="C:membrane"/>
    <property type="evidence" value="ECO:0007669"/>
    <property type="project" value="TreeGrafter"/>
</dbReference>
<dbReference type="InParanoid" id="A0A554N9P5"/>
<dbReference type="InterPro" id="IPR012132">
    <property type="entry name" value="GMC_OxRdtase"/>
</dbReference>
<keyword evidence="8" id="KW-1185">Reference proteome</keyword>
<evidence type="ECO:0000313" key="7">
    <source>
        <dbReference type="EMBL" id="TSD14085.1"/>
    </source>
</evidence>
<dbReference type="SUPFAM" id="SSF54373">
    <property type="entry name" value="FAD-linked reductases, C-terminal domain"/>
    <property type="match status" value="1"/>
</dbReference>
<keyword evidence="3" id="KW-0285">Flavoprotein</keyword>
<comment type="similarity">
    <text evidence="2">Belongs to the GMC oxidoreductase family.</text>
</comment>
<evidence type="ECO:0000256" key="4">
    <source>
        <dbReference type="ARBA" id="ARBA00022827"/>
    </source>
</evidence>
<dbReference type="Gene3D" id="3.30.560.10">
    <property type="entry name" value="Glucose Oxidase, domain 3"/>
    <property type="match status" value="1"/>
</dbReference>
<dbReference type="SUPFAM" id="SSF51905">
    <property type="entry name" value="FAD/NAD(P)-binding domain"/>
    <property type="match status" value="1"/>
</dbReference>
<dbReference type="InterPro" id="IPR036188">
    <property type="entry name" value="FAD/NAD-bd_sf"/>
</dbReference>
<comment type="caution">
    <text evidence="7">The sequence shown here is derived from an EMBL/GenBank/DDBJ whole genome shotgun (WGS) entry which is preliminary data.</text>
</comment>
<dbReference type="PROSITE" id="PS00624">
    <property type="entry name" value="GMC_OXRED_2"/>
    <property type="match status" value="1"/>
</dbReference>
<evidence type="ECO:0000259" key="6">
    <source>
        <dbReference type="PROSITE" id="PS00624"/>
    </source>
</evidence>
<organism evidence="7 8">
    <name type="scientific">Haloglomus irregulare</name>
    <dbReference type="NCBI Taxonomy" id="2234134"/>
    <lineage>
        <taxon>Archaea</taxon>
        <taxon>Methanobacteriati</taxon>
        <taxon>Methanobacteriota</taxon>
        <taxon>Stenosarchaea group</taxon>
        <taxon>Halobacteria</taxon>
        <taxon>Halobacteriales</taxon>
        <taxon>Natronomonadaceae</taxon>
        <taxon>Haloglomus</taxon>
    </lineage>
</organism>
<keyword evidence="4" id="KW-0274">FAD</keyword>
<dbReference type="RefSeq" id="WP_144262139.1">
    <property type="nucleotide sequence ID" value="NZ_QMDX01000005.1"/>
</dbReference>
<sequence>MPPRTATYDYIVVGAGSAGCVLANRLSADDQNTVLLLEAGDPDDQREIHIPAAFSELFHGEPDWDYDTEPQPEMNGQELYWPRGKTLGGSSSLNAMIYIRGHAADYDEWASRGNGGWGYDDMLPYFERAEDFRPGAAEYHGTDGPLAVSEPRSPRNLSQAFVDAAAAVGHERNDDFNGAQQEGVGHYHLTQKEGQRHSTAAGYLKPVLDRPNLTTRTGARATRVVLDGDRATGVEFEADEGRVRADASEEVLVSAGAVDSPKLLMLSGIGPADHLRKHDITVEQDLPVGQHLQDHLFSFVVYECESGWHSTLDDAGGPIDLALYFGAKRGRLTSNVAESGGFVRTAGDLDAPDLQFHFAPGYYMRHGFDNPDEGRGFSIGVTQLRPESRGEIRLASADPSDDPEIDPNYLGEQADMDALVEGVRQAREIARAEPFDDVRGDEVWPGEGRTTEAELVEHVRETSHTVYHPVGTCRMGSGDDAVVDDELRVHGLDGLRVVDASIMPTITGGNTNAPTIAIAERAADLIRDR</sequence>
<dbReference type="GO" id="GO:0008812">
    <property type="term" value="F:choline dehydrogenase activity"/>
    <property type="evidence" value="ECO:0007669"/>
    <property type="project" value="TreeGrafter"/>
</dbReference>
<dbReference type="PIRSF" id="PIRSF000137">
    <property type="entry name" value="Alcohol_oxidase"/>
    <property type="match status" value="1"/>
</dbReference>
<dbReference type="NCBIfam" id="NF002550">
    <property type="entry name" value="PRK02106.1"/>
    <property type="match status" value="1"/>
</dbReference>
<comment type="cofactor">
    <cofactor evidence="1">
        <name>FAD</name>
        <dbReference type="ChEBI" id="CHEBI:57692"/>
    </cofactor>
</comment>
<dbReference type="PANTHER" id="PTHR11552:SF147">
    <property type="entry name" value="CHOLINE DEHYDROGENASE, MITOCHONDRIAL"/>
    <property type="match status" value="1"/>
</dbReference>
<feature type="domain" description="Glucose-methanol-choline oxidoreductase N-terminal" evidence="5">
    <location>
        <begin position="84"/>
        <end position="107"/>
    </location>
</feature>
<evidence type="ECO:0000313" key="8">
    <source>
        <dbReference type="Proteomes" id="UP000319894"/>
    </source>
</evidence>
<accession>A0A554N9P5</accession>
<evidence type="ECO:0000256" key="2">
    <source>
        <dbReference type="ARBA" id="ARBA00010790"/>
    </source>
</evidence>
<dbReference type="AlphaFoldDB" id="A0A554N9P5"/>
<dbReference type="PROSITE" id="PS51257">
    <property type="entry name" value="PROKAR_LIPOPROTEIN"/>
    <property type="match status" value="1"/>
</dbReference>
<name>A0A554N9P5_9EURY</name>
<feature type="domain" description="Glucose-methanol-choline oxidoreductase N-terminal" evidence="6">
    <location>
        <begin position="256"/>
        <end position="270"/>
    </location>
</feature>